<dbReference type="InterPro" id="IPR042094">
    <property type="entry name" value="T2SS_GspF_sf"/>
</dbReference>
<evidence type="ECO:0000256" key="5">
    <source>
        <dbReference type="ARBA" id="ARBA00023136"/>
    </source>
</evidence>
<dbReference type="GO" id="GO:0005886">
    <property type="term" value="C:plasma membrane"/>
    <property type="evidence" value="ECO:0007669"/>
    <property type="project" value="UniProtKB-SubCell"/>
</dbReference>
<keyword evidence="3 6" id="KW-0812">Transmembrane</keyword>
<dbReference type="PANTHER" id="PTHR35007:SF4">
    <property type="entry name" value="CONSERVED TRANSMEMBRANE PROTEIN-RELATED"/>
    <property type="match status" value="1"/>
</dbReference>
<dbReference type="EMBL" id="VFOM01000001">
    <property type="protein sequence ID" value="TQL48745.1"/>
    <property type="molecule type" value="Genomic_DNA"/>
</dbReference>
<keyword evidence="2" id="KW-1003">Cell membrane</keyword>
<feature type="transmembrane region" description="Helical" evidence="6">
    <location>
        <begin position="271"/>
        <end position="300"/>
    </location>
</feature>
<feature type="transmembrane region" description="Helical" evidence="6">
    <location>
        <begin position="156"/>
        <end position="176"/>
    </location>
</feature>
<dbReference type="Gene3D" id="1.20.81.30">
    <property type="entry name" value="Type II secretion system (T2SS), domain F"/>
    <property type="match status" value="1"/>
</dbReference>
<feature type="domain" description="Type II secretion system protein GspF" evidence="7">
    <location>
        <begin position="16"/>
        <end position="146"/>
    </location>
</feature>
<feature type="transmembrane region" description="Helical" evidence="6">
    <location>
        <begin position="123"/>
        <end position="150"/>
    </location>
</feature>
<proteinExistence type="predicted"/>
<reference evidence="8 9" key="1">
    <citation type="submission" date="2019-06" db="EMBL/GenBank/DDBJ databases">
        <title>Sequencing the genomes of 1000 actinobacteria strains.</title>
        <authorList>
            <person name="Klenk H.-P."/>
        </authorList>
    </citation>
    <scope>NUCLEOTIDE SEQUENCE [LARGE SCALE GENOMIC DNA]</scope>
    <source>
        <strain evidence="8 9">DSM 26477</strain>
    </source>
</reference>
<dbReference type="Pfam" id="PF00482">
    <property type="entry name" value="T2SSF"/>
    <property type="match status" value="1"/>
</dbReference>
<evidence type="ECO:0000259" key="7">
    <source>
        <dbReference type="Pfam" id="PF00482"/>
    </source>
</evidence>
<protein>
    <submittedName>
        <fullName evidence="8">Tight adherence protein B</fullName>
    </submittedName>
</protein>
<organism evidence="8 9">
    <name type="scientific">Homoserinimonas aerilata</name>
    <dbReference type="NCBI Taxonomy" id="1162970"/>
    <lineage>
        <taxon>Bacteria</taxon>
        <taxon>Bacillati</taxon>
        <taxon>Actinomycetota</taxon>
        <taxon>Actinomycetes</taxon>
        <taxon>Micrococcales</taxon>
        <taxon>Microbacteriaceae</taxon>
        <taxon>Homoserinimonas</taxon>
    </lineage>
</organism>
<dbReference type="AlphaFoldDB" id="A0A542YKY3"/>
<evidence type="ECO:0000256" key="4">
    <source>
        <dbReference type="ARBA" id="ARBA00022989"/>
    </source>
</evidence>
<sequence>MRRARPADDRIAAVVQRLGVLLSAGVTPASAWAHLAETAGAPEGVVRVAEAVSEGETIPDAVLARAETAVAARPAPPDAELWRGLAAAWMVATETGAPLASTLDALAGSLRDMAQTRRARETALAAPVATARLVLALPTVGILFGLALGFDTVGTLLTTPIGLVCLVAGVALMVAARAWNRRLMAGAEPTKHNPGIALDLVAVAVSGGAALDRALATVERALERCGLGGGTAEADEVLELSRRAGVPAAALLRAQAEEARRSARADGERSAATLSVTLMLPLGLCILPAFMLLGVAPLMVSVVTTTVGGL</sequence>
<evidence type="ECO:0000256" key="1">
    <source>
        <dbReference type="ARBA" id="ARBA00004651"/>
    </source>
</evidence>
<comment type="caution">
    <text evidence="8">The sequence shown here is derived from an EMBL/GenBank/DDBJ whole genome shotgun (WGS) entry which is preliminary data.</text>
</comment>
<evidence type="ECO:0000256" key="3">
    <source>
        <dbReference type="ARBA" id="ARBA00022692"/>
    </source>
</evidence>
<keyword evidence="9" id="KW-1185">Reference proteome</keyword>
<dbReference type="InterPro" id="IPR018076">
    <property type="entry name" value="T2SS_GspF_dom"/>
</dbReference>
<name>A0A542YKY3_9MICO</name>
<evidence type="ECO:0000256" key="6">
    <source>
        <dbReference type="SAM" id="Phobius"/>
    </source>
</evidence>
<keyword evidence="4 6" id="KW-1133">Transmembrane helix</keyword>
<comment type="subcellular location">
    <subcellularLocation>
        <location evidence="1">Cell membrane</location>
        <topology evidence="1">Multi-pass membrane protein</topology>
    </subcellularLocation>
</comment>
<evidence type="ECO:0000313" key="9">
    <source>
        <dbReference type="Proteomes" id="UP000317998"/>
    </source>
</evidence>
<accession>A0A542YKY3</accession>
<evidence type="ECO:0000256" key="2">
    <source>
        <dbReference type="ARBA" id="ARBA00022475"/>
    </source>
</evidence>
<dbReference type="Proteomes" id="UP000317998">
    <property type="component" value="Unassembled WGS sequence"/>
</dbReference>
<dbReference type="RefSeq" id="WP_141880821.1">
    <property type="nucleotide sequence ID" value="NZ_VFOM01000001.1"/>
</dbReference>
<keyword evidence="5 6" id="KW-0472">Membrane</keyword>
<dbReference type="OrthoDB" id="3267562at2"/>
<gene>
    <name evidence="8" type="ORF">FB562_1847</name>
</gene>
<evidence type="ECO:0000313" key="8">
    <source>
        <dbReference type="EMBL" id="TQL48745.1"/>
    </source>
</evidence>
<dbReference type="PANTHER" id="PTHR35007">
    <property type="entry name" value="INTEGRAL MEMBRANE PROTEIN-RELATED"/>
    <property type="match status" value="1"/>
</dbReference>